<evidence type="ECO:0000313" key="3">
    <source>
        <dbReference type="Proteomes" id="UP000265703"/>
    </source>
</evidence>
<keyword evidence="2" id="KW-0378">Hydrolase</keyword>
<dbReference type="GO" id="GO:0016787">
    <property type="term" value="F:hydrolase activity"/>
    <property type="evidence" value="ECO:0007669"/>
    <property type="project" value="UniProtKB-KW"/>
</dbReference>
<dbReference type="AlphaFoldDB" id="A0A397SRX0"/>
<accession>A0A397SRX0</accession>
<evidence type="ECO:0000259" key="1">
    <source>
        <dbReference type="Pfam" id="PF12146"/>
    </source>
</evidence>
<comment type="caution">
    <text evidence="2">The sequence shown here is derived from an EMBL/GenBank/DDBJ whole genome shotgun (WGS) entry which is preliminary data.</text>
</comment>
<dbReference type="InterPro" id="IPR022742">
    <property type="entry name" value="Hydrolase_4"/>
</dbReference>
<proteinExistence type="predicted"/>
<protein>
    <submittedName>
        <fullName evidence="2">Alpha/Beta hydrolase protein</fullName>
    </submittedName>
</protein>
<dbReference type="STRING" id="658196.A0A397SRX0"/>
<reference evidence="2 3" key="1">
    <citation type="submission" date="2018-06" db="EMBL/GenBank/DDBJ databases">
        <title>Comparative genomics reveals the genomic features of Rhizophagus irregularis, R. cerebriforme, R. diaphanum and Gigaspora rosea, and their symbiotic lifestyle signature.</title>
        <authorList>
            <person name="Morin E."/>
            <person name="San Clemente H."/>
            <person name="Chen E.C.H."/>
            <person name="De La Providencia I."/>
            <person name="Hainaut M."/>
            <person name="Kuo A."/>
            <person name="Kohler A."/>
            <person name="Murat C."/>
            <person name="Tang N."/>
            <person name="Roy S."/>
            <person name="Loubradou J."/>
            <person name="Henrissat B."/>
            <person name="Grigoriev I.V."/>
            <person name="Corradi N."/>
            <person name="Roux C."/>
            <person name="Martin F.M."/>
        </authorList>
    </citation>
    <scope>NUCLEOTIDE SEQUENCE [LARGE SCALE GENOMIC DNA]</scope>
    <source>
        <strain evidence="2 3">DAOM 227022</strain>
    </source>
</reference>
<evidence type="ECO:0000313" key="2">
    <source>
        <dbReference type="EMBL" id="RIA88873.1"/>
    </source>
</evidence>
<dbReference type="PRINTS" id="PR00111">
    <property type="entry name" value="ABHYDROLASE"/>
</dbReference>
<name>A0A397SRX0_9GLOM</name>
<dbReference type="SUPFAM" id="SSF53474">
    <property type="entry name" value="alpha/beta-Hydrolases"/>
    <property type="match status" value="1"/>
</dbReference>
<dbReference type="Gene3D" id="3.40.50.1820">
    <property type="entry name" value="alpha/beta hydrolase"/>
    <property type="match status" value="1"/>
</dbReference>
<feature type="domain" description="Serine aminopeptidase S33" evidence="1">
    <location>
        <begin position="94"/>
        <end position="331"/>
    </location>
</feature>
<dbReference type="OrthoDB" id="408373at2759"/>
<gene>
    <name evidence="2" type="ORF">C1645_773763</name>
</gene>
<dbReference type="InterPro" id="IPR051044">
    <property type="entry name" value="MAG_DAG_Lipase"/>
</dbReference>
<dbReference type="Proteomes" id="UP000265703">
    <property type="component" value="Unassembled WGS sequence"/>
</dbReference>
<dbReference type="InterPro" id="IPR000073">
    <property type="entry name" value="AB_hydrolase_1"/>
</dbReference>
<dbReference type="InterPro" id="IPR029058">
    <property type="entry name" value="AB_hydrolase_fold"/>
</dbReference>
<dbReference type="PANTHER" id="PTHR11614">
    <property type="entry name" value="PHOSPHOLIPASE-RELATED"/>
    <property type="match status" value="1"/>
</dbReference>
<organism evidence="2 3">
    <name type="scientific">Glomus cerebriforme</name>
    <dbReference type="NCBI Taxonomy" id="658196"/>
    <lineage>
        <taxon>Eukaryota</taxon>
        <taxon>Fungi</taxon>
        <taxon>Fungi incertae sedis</taxon>
        <taxon>Mucoromycota</taxon>
        <taxon>Glomeromycotina</taxon>
        <taxon>Glomeromycetes</taxon>
        <taxon>Glomerales</taxon>
        <taxon>Glomeraceae</taxon>
        <taxon>Glomus</taxon>
    </lineage>
</organism>
<keyword evidence="3" id="KW-1185">Reference proteome</keyword>
<dbReference type="EMBL" id="QKYT01000242">
    <property type="protein sequence ID" value="RIA88873.1"/>
    <property type="molecule type" value="Genomic_DNA"/>
</dbReference>
<dbReference type="Pfam" id="PF12146">
    <property type="entry name" value="Hydrolase_4"/>
    <property type="match status" value="1"/>
</dbReference>
<sequence>MSGRNIYDSLTNFRHTFHNIFIDPFLKLFNLSQQDLTYGRTFLPFSPTEQIVRSPPYLYTEDRLSFPFNGAKDSFIYYQVWHLPSAEIQHNIDLLFVHGLNDYGGRVSEHCIPILEAGFRIIALDLPGFGRSSGLHAYVTDWLDFIKATKLVIDHVKEKNAKENRQRKLIIFGGSLGGLIVLEYSIKYPNTFDALCVQCPLIYVAGQSRPSKFAEIIAKVIANSPLGRLPLVAAHRGKSSSDPTVLEKFFSDPQTYHGNLRAATGLTLLDATEWIQTKLGAIHKPFLVQHGLCDRVTLCDGTKDLFAQAQTPEDQKIMLLYERCEHDMWRDSFAGEKVMNDFINWLIQMDELSEL</sequence>